<accession>A0A0D3EMB1</accession>
<protein>
    <submittedName>
        <fullName evidence="1">Uncharacterized protein</fullName>
    </submittedName>
</protein>
<reference evidence="1" key="1">
    <citation type="journal article" date="2009" name="Rice">
        <title>De Novo Next Generation Sequencing of Plant Genomes.</title>
        <authorList>
            <person name="Rounsley S."/>
            <person name="Marri P.R."/>
            <person name="Yu Y."/>
            <person name="He R."/>
            <person name="Sisneros N."/>
            <person name="Goicoechea J.L."/>
            <person name="Lee S.J."/>
            <person name="Angelova A."/>
            <person name="Kudrna D."/>
            <person name="Luo M."/>
            <person name="Affourtit J."/>
            <person name="Desany B."/>
            <person name="Knight J."/>
            <person name="Niazi F."/>
            <person name="Egholm M."/>
            <person name="Wing R.A."/>
        </authorList>
    </citation>
    <scope>NUCLEOTIDE SEQUENCE [LARGE SCALE GENOMIC DNA]</scope>
    <source>
        <strain evidence="1">cv. IRGC 105608</strain>
    </source>
</reference>
<dbReference type="Proteomes" id="UP000026960">
    <property type="component" value="Chromosome 1"/>
</dbReference>
<reference evidence="1" key="2">
    <citation type="submission" date="2015-03" db="UniProtKB">
        <authorList>
            <consortium name="EnsemblPlants"/>
        </authorList>
    </citation>
    <scope>IDENTIFICATION</scope>
</reference>
<dbReference type="PaxDb" id="65489-OBART01G11020.1"/>
<evidence type="ECO:0000313" key="1">
    <source>
        <dbReference type="EnsemblPlants" id="OBART01G11020.1"/>
    </source>
</evidence>
<organism evidence="1">
    <name type="scientific">Oryza barthii</name>
    <dbReference type="NCBI Taxonomy" id="65489"/>
    <lineage>
        <taxon>Eukaryota</taxon>
        <taxon>Viridiplantae</taxon>
        <taxon>Streptophyta</taxon>
        <taxon>Embryophyta</taxon>
        <taxon>Tracheophyta</taxon>
        <taxon>Spermatophyta</taxon>
        <taxon>Magnoliopsida</taxon>
        <taxon>Liliopsida</taxon>
        <taxon>Poales</taxon>
        <taxon>Poaceae</taxon>
        <taxon>BOP clade</taxon>
        <taxon>Oryzoideae</taxon>
        <taxon>Oryzeae</taxon>
        <taxon>Oryzinae</taxon>
        <taxon>Oryza</taxon>
    </lineage>
</organism>
<dbReference type="AlphaFoldDB" id="A0A0D3EMB1"/>
<sequence>MFTPGRMCSRSASRTCCSRRRNPPCPWLPCSCAVLFPPGHRMRASTSGFPMFIWKKLSYSNRKRSSSCNHLLLACVLPNAIQ</sequence>
<name>A0A0D3EMB1_9ORYZ</name>
<dbReference type="HOGENOM" id="CLU_2626032_0_0_1"/>
<dbReference type="Gramene" id="OBART01G11020.1">
    <property type="protein sequence ID" value="OBART01G11020.1"/>
    <property type="gene ID" value="OBART01G11020"/>
</dbReference>
<keyword evidence="2" id="KW-1185">Reference proteome</keyword>
<proteinExistence type="predicted"/>
<evidence type="ECO:0000313" key="2">
    <source>
        <dbReference type="Proteomes" id="UP000026960"/>
    </source>
</evidence>
<dbReference type="EnsemblPlants" id="OBART01G11020.1">
    <property type="protein sequence ID" value="OBART01G11020.1"/>
    <property type="gene ID" value="OBART01G11020"/>
</dbReference>